<organism evidence="5 6">
    <name type="scientific">Aphanomyces astaci</name>
    <name type="common">Crayfish plague agent</name>
    <dbReference type="NCBI Taxonomy" id="112090"/>
    <lineage>
        <taxon>Eukaryota</taxon>
        <taxon>Sar</taxon>
        <taxon>Stramenopiles</taxon>
        <taxon>Oomycota</taxon>
        <taxon>Saprolegniomycetes</taxon>
        <taxon>Saprolegniales</taxon>
        <taxon>Verrucalvaceae</taxon>
        <taxon>Aphanomyces</taxon>
    </lineage>
</organism>
<evidence type="ECO:0000313" key="6">
    <source>
        <dbReference type="Proteomes" id="UP000265427"/>
    </source>
</evidence>
<feature type="region of interest" description="Disordered" evidence="4">
    <location>
        <begin position="1"/>
        <end position="82"/>
    </location>
</feature>
<protein>
    <submittedName>
        <fullName evidence="5">Uncharacterized protein</fullName>
    </submittedName>
</protein>
<evidence type="ECO:0000256" key="1">
    <source>
        <dbReference type="ARBA" id="ARBA00022737"/>
    </source>
</evidence>
<dbReference type="Gene3D" id="1.25.40.20">
    <property type="entry name" value="Ankyrin repeat-containing domain"/>
    <property type="match status" value="2"/>
</dbReference>
<name>A0A397AQ03_APHAT</name>
<dbReference type="Gene3D" id="3.30.40.10">
    <property type="entry name" value="Zinc/RING finger domain, C3HC4 (zinc finger)"/>
    <property type="match status" value="1"/>
</dbReference>
<dbReference type="PROSITE" id="PS50297">
    <property type="entry name" value="ANK_REP_REGION"/>
    <property type="match status" value="1"/>
</dbReference>
<feature type="repeat" description="ANK" evidence="3">
    <location>
        <begin position="239"/>
        <end position="272"/>
    </location>
</feature>
<evidence type="ECO:0000313" key="5">
    <source>
        <dbReference type="EMBL" id="RHY09802.1"/>
    </source>
</evidence>
<dbReference type="SMART" id="SM00248">
    <property type="entry name" value="ANK"/>
    <property type="match status" value="4"/>
</dbReference>
<comment type="caution">
    <text evidence="5">The sequence shown here is derived from an EMBL/GenBank/DDBJ whole genome shotgun (WGS) entry which is preliminary data.</text>
</comment>
<keyword evidence="1" id="KW-0677">Repeat</keyword>
<accession>A0A397AQ03</accession>
<dbReference type="PANTHER" id="PTHR24126">
    <property type="entry name" value="ANKYRIN REPEAT, PH AND SEC7 DOMAIN CONTAINING PROTEIN SECG-RELATED"/>
    <property type="match status" value="1"/>
</dbReference>
<feature type="repeat" description="ANK" evidence="3">
    <location>
        <begin position="128"/>
        <end position="150"/>
    </location>
</feature>
<dbReference type="CDD" id="cd00065">
    <property type="entry name" value="FYVE_like_SF"/>
    <property type="match status" value="1"/>
</dbReference>
<keyword evidence="2 3" id="KW-0040">ANK repeat</keyword>
<evidence type="ECO:0000256" key="4">
    <source>
        <dbReference type="SAM" id="MobiDB-lite"/>
    </source>
</evidence>
<feature type="compositionally biased region" description="Basic and acidic residues" evidence="4">
    <location>
        <begin position="10"/>
        <end position="26"/>
    </location>
</feature>
<gene>
    <name evidence="5" type="ORF">DYB36_005688</name>
</gene>
<reference evidence="5 6" key="1">
    <citation type="submission" date="2018-08" db="EMBL/GenBank/DDBJ databases">
        <title>Aphanomyces genome sequencing and annotation.</title>
        <authorList>
            <person name="Minardi D."/>
            <person name="Oidtmann B."/>
            <person name="Van Der Giezen M."/>
            <person name="Studholme D.J."/>
        </authorList>
    </citation>
    <scope>NUCLEOTIDE SEQUENCE [LARGE SCALE GENOMIC DNA]</scope>
    <source>
        <strain evidence="5 6">Kv</strain>
    </source>
</reference>
<evidence type="ECO:0000256" key="2">
    <source>
        <dbReference type="ARBA" id="ARBA00023043"/>
    </source>
</evidence>
<dbReference type="InterPro" id="IPR036770">
    <property type="entry name" value="Ankyrin_rpt-contain_sf"/>
</dbReference>
<dbReference type="VEuPathDB" id="FungiDB:H257_10599"/>
<sequence length="394" mass="42359">MAASALDSIDGLRAHLPDENVLRDSDMSASSGEGSPRHDAQQIPVAAPDVPPEPSNPRVRFAQSHAPPAAPVPLPSGNSAAVGSSRASTMIAMLQRYGYDLEDLDETSGGDITTTNSAGILLLRERKNHQTAFHIAVKKGHVDVLKALMKLPRAEEFVNVGDKHGNTPLHFVASKDASAAELQTSLGTLLLSMGANLHATNVRGQTPLEVHIMTAKADTSVFVKLISFRGMQLNNLVGNGTTYLHMTIVDRSFPDMAGALVNAGASINIPDHSGVMVSDVISRQTLVRLTKFMREGTQAPPADVPRLSCKLCKNPKSLLDALRDCHICGRSMCRNCSKKLGDIKDPDQAAREKLDKEALAVRLCATCCTVTQLRDKKVAEQKKFAESLFGMNRV</sequence>
<dbReference type="SUPFAM" id="SSF57903">
    <property type="entry name" value="FYVE/PHD zinc finger"/>
    <property type="match status" value="1"/>
</dbReference>
<proteinExistence type="predicted"/>
<dbReference type="PROSITE" id="PS50088">
    <property type="entry name" value="ANK_REPEAT"/>
    <property type="match status" value="3"/>
</dbReference>
<evidence type="ECO:0000256" key="3">
    <source>
        <dbReference type="PROSITE-ProRule" id="PRU00023"/>
    </source>
</evidence>
<feature type="repeat" description="ANK" evidence="3">
    <location>
        <begin position="164"/>
        <end position="202"/>
    </location>
</feature>
<dbReference type="Pfam" id="PF12796">
    <property type="entry name" value="Ank_2"/>
    <property type="match status" value="1"/>
</dbReference>
<dbReference type="SUPFAM" id="SSF48403">
    <property type="entry name" value="Ankyrin repeat"/>
    <property type="match status" value="1"/>
</dbReference>
<dbReference type="AlphaFoldDB" id="A0A397AQ03"/>
<dbReference type="Proteomes" id="UP000265427">
    <property type="component" value="Unassembled WGS sequence"/>
</dbReference>
<dbReference type="EMBL" id="QUSZ01005405">
    <property type="protein sequence ID" value="RHY09802.1"/>
    <property type="molecule type" value="Genomic_DNA"/>
</dbReference>
<dbReference type="InterPro" id="IPR002110">
    <property type="entry name" value="Ankyrin_rpt"/>
</dbReference>
<dbReference type="InterPro" id="IPR011011">
    <property type="entry name" value="Znf_FYVE_PHD"/>
</dbReference>
<dbReference type="InterPro" id="IPR013083">
    <property type="entry name" value="Znf_RING/FYVE/PHD"/>
</dbReference>